<dbReference type="Gene3D" id="2.40.10.220">
    <property type="entry name" value="predicted glycosyltransferase like domains"/>
    <property type="match status" value="1"/>
</dbReference>
<protein>
    <submittedName>
        <fullName evidence="2">PilZ domain-containing protein</fullName>
    </submittedName>
</protein>
<dbReference type="STRING" id="454194.PYK22_02964"/>
<dbReference type="Pfam" id="PF07238">
    <property type="entry name" value="PilZ"/>
    <property type="match status" value="1"/>
</dbReference>
<reference evidence="2 3" key="1">
    <citation type="submission" date="2013-12" db="EMBL/GenBank/DDBJ databases">
        <authorList>
            <person name="Stott M."/>
        </authorList>
    </citation>
    <scope>NUCLEOTIDE SEQUENCE [LARGE SCALE GENOMIC DNA]</scope>
    <source>
        <strain evidence="2 3">K22</strain>
    </source>
</reference>
<organism evidence="2 3">
    <name type="scientific">Pyrinomonas methylaliphatogenes</name>
    <dbReference type="NCBI Taxonomy" id="454194"/>
    <lineage>
        <taxon>Bacteria</taxon>
        <taxon>Pseudomonadati</taxon>
        <taxon>Acidobacteriota</taxon>
        <taxon>Blastocatellia</taxon>
        <taxon>Blastocatellales</taxon>
        <taxon>Pyrinomonadaceae</taxon>
        <taxon>Pyrinomonas</taxon>
    </lineage>
</organism>
<keyword evidence="3" id="KW-1185">Reference proteome</keyword>
<dbReference type="SUPFAM" id="SSF141371">
    <property type="entry name" value="PilZ domain-like"/>
    <property type="match status" value="1"/>
</dbReference>
<sequence length="133" mass="14954">MARQSNEERRFALRMALRLPIVVSGRTEDGAAWSEPTETDDISTMGALFHLNQKVNVGDQLYIRTHRADGTPIEVTARVARIAPAIYGTARVGVQILEPTEHWIRLFVSWVADEHAPAEKKREPQNADQEPNP</sequence>
<dbReference type="RefSeq" id="WP_157770914.1">
    <property type="nucleotide sequence ID" value="NZ_CBXV010000008.1"/>
</dbReference>
<evidence type="ECO:0000259" key="1">
    <source>
        <dbReference type="Pfam" id="PF07238"/>
    </source>
</evidence>
<accession>A0A0B6X1P6</accession>
<name>A0A0B6X1P6_9BACT</name>
<evidence type="ECO:0000313" key="2">
    <source>
        <dbReference type="EMBL" id="CDM66922.1"/>
    </source>
</evidence>
<proteinExistence type="predicted"/>
<dbReference type="InterPro" id="IPR009875">
    <property type="entry name" value="PilZ_domain"/>
</dbReference>
<gene>
    <name evidence="2" type="ORF">PYK22_02964</name>
</gene>
<evidence type="ECO:0000313" key="3">
    <source>
        <dbReference type="Proteomes" id="UP000031518"/>
    </source>
</evidence>
<dbReference type="Proteomes" id="UP000031518">
    <property type="component" value="Unassembled WGS sequence"/>
</dbReference>
<dbReference type="AlphaFoldDB" id="A0A0B6X1P6"/>
<dbReference type="EMBL" id="CBXV010000008">
    <property type="protein sequence ID" value="CDM66922.1"/>
    <property type="molecule type" value="Genomic_DNA"/>
</dbReference>
<reference evidence="2 3" key="2">
    <citation type="submission" date="2015-01" db="EMBL/GenBank/DDBJ databases">
        <title>Complete genome sequence of Pyrinomonas methylaliphatogenes type strain K22T.</title>
        <authorList>
            <person name="Lee K.C.Y."/>
            <person name="Power J.F."/>
            <person name="Dunfield P.F."/>
            <person name="Morgan X.C."/>
            <person name="Huttenhower C."/>
            <person name="Stott M.B."/>
        </authorList>
    </citation>
    <scope>NUCLEOTIDE SEQUENCE [LARGE SCALE GENOMIC DNA]</scope>
    <source>
        <strain evidence="2 3">K22</strain>
    </source>
</reference>
<dbReference type="GO" id="GO:0035438">
    <property type="term" value="F:cyclic-di-GMP binding"/>
    <property type="evidence" value="ECO:0007669"/>
    <property type="project" value="InterPro"/>
</dbReference>
<feature type="domain" description="PilZ" evidence="1">
    <location>
        <begin position="8"/>
        <end position="110"/>
    </location>
</feature>